<dbReference type="RefSeq" id="WP_231002167.1">
    <property type="nucleotide sequence ID" value="NZ_JAJNEC010000001.1"/>
</dbReference>
<organism evidence="1 2">
    <name type="scientific">Niabella pedocola</name>
    <dbReference type="NCBI Taxonomy" id="1752077"/>
    <lineage>
        <taxon>Bacteria</taxon>
        <taxon>Pseudomonadati</taxon>
        <taxon>Bacteroidota</taxon>
        <taxon>Chitinophagia</taxon>
        <taxon>Chitinophagales</taxon>
        <taxon>Chitinophagaceae</taxon>
        <taxon>Niabella</taxon>
    </lineage>
</organism>
<dbReference type="Proteomes" id="UP001199816">
    <property type="component" value="Unassembled WGS sequence"/>
</dbReference>
<accession>A0ABS8PK82</accession>
<evidence type="ECO:0000313" key="2">
    <source>
        <dbReference type="Proteomes" id="UP001199816"/>
    </source>
</evidence>
<evidence type="ECO:0000313" key="1">
    <source>
        <dbReference type="EMBL" id="MCD2421285.1"/>
    </source>
</evidence>
<name>A0ABS8PK82_9BACT</name>
<sequence>MRRKINHSKKSSRLGSAAGQHILLPIISSYRYSAPIIVIDVTQTTIETSSRSAAVKSTIPKKSSRLGSAAGQHILLPIISSYRYSASLIAIDVTQTTIETSSRSAA</sequence>
<comment type="caution">
    <text evidence="1">The sequence shown here is derived from an EMBL/GenBank/DDBJ whole genome shotgun (WGS) entry which is preliminary data.</text>
</comment>
<protein>
    <submittedName>
        <fullName evidence="1">Uncharacterized protein</fullName>
    </submittedName>
</protein>
<dbReference type="EMBL" id="JAJNEC010000001">
    <property type="protein sequence ID" value="MCD2421285.1"/>
    <property type="molecule type" value="Genomic_DNA"/>
</dbReference>
<proteinExistence type="predicted"/>
<reference evidence="1 2" key="1">
    <citation type="submission" date="2021-11" db="EMBL/GenBank/DDBJ databases">
        <title>Genomic of Niabella pedocola.</title>
        <authorList>
            <person name="Wu T."/>
        </authorList>
    </citation>
    <scope>NUCLEOTIDE SEQUENCE [LARGE SCALE GENOMIC DNA]</scope>
    <source>
        <strain evidence="1 2">JCM 31011</strain>
    </source>
</reference>
<keyword evidence="2" id="KW-1185">Reference proteome</keyword>
<gene>
    <name evidence="1" type="ORF">LQ567_00820</name>
</gene>